<comment type="caution">
    <text evidence="2">The sequence shown here is derived from an EMBL/GenBank/DDBJ whole genome shotgun (WGS) entry which is preliminary data.</text>
</comment>
<evidence type="ECO:0000313" key="3">
    <source>
        <dbReference type="Proteomes" id="UP001383192"/>
    </source>
</evidence>
<evidence type="ECO:0000256" key="1">
    <source>
        <dbReference type="SAM" id="MobiDB-lite"/>
    </source>
</evidence>
<proteinExistence type="predicted"/>
<accession>A0AAW0DRM5</accession>
<sequence>MLPPLPDTNSPPRRRGLPVLRSAEPKTPFNYPGHHLRDEERRRSPKKRVTTHTRNGAEHGRARKRQKSSRVYHAVVERDEDPVPISYEDTSNHFTGDAEAPPIGLELDADFESYIRLVESRCVGFIRISQAVYVVQGWNVKERMATFYMEFRDERFREDEDLPFRGED</sequence>
<feature type="region of interest" description="Disordered" evidence="1">
    <location>
        <begin position="1"/>
        <end position="72"/>
    </location>
</feature>
<dbReference type="EMBL" id="JAYKXP010000010">
    <property type="protein sequence ID" value="KAK7053238.1"/>
    <property type="molecule type" value="Genomic_DNA"/>
</dbReference>
<keyword evidence="3" id="KW-1185">Reference proteome</keyword>
<reference evidence="2 3" key="1">
    <citation type="submission" date="2024-01" db="EMBL/GenBank/DDBJ databases">
        <title>A draft genome for a cacao thread blight-causing isolate of Paramarasmius palmivorus.</title>
        <authorList>
            <person name="Baruah I.K."/>
            <person name="Bukari Y."/>
            <person name="Amoako-Attah I."/>
            <person name="Meinhardt L.W."/>
            <person name="Bailey B.A."/>
            <person name="Cohen S.P."/>
        </authorList>
    </citation>
    <scope>NUCLEOTIDE SEQUENCE [LARGE SCALE GENOMIC DNA]</scope>
    <source>
        <strain evidence="2 3">GH-12</strain>
    </source>
</reference>
<name>A0AAW0DRM5_9AGAR</name>
<gene>
    <name evidence="2" type="ORF">VNI00_003863</name>
</gene>
<organism evidence="2 3">
    <name type="scientific">Paramarasmius palmivorus</name>
    <dbReference type="NCBI Taxonomy" id="297713"/>
    <lineage>
        <taxon>Eukaryota</taxon>
        <taxon>Fungi</taxon>
        <taxon>Dikarya</taxon>
        <taxon>Basidiomycota</taxon>
        <taxon>Agaricomycotina</taxon>
        <taxon>Agaricomycetes</taxon>
        <taxon>Agaricomycetidae</taxon>
        <taxon>Agaricales</taxon>
        <taxon>Marasmiineae</taxon>
        <taxon>Marasmiaceae</taxon>
        <taxon>Paramarasmius</taxon>
    </lineage>
</organism>
<protein>
    <submittedName>
        <fullName evidence="2">Uncharacterized protein</fullName>
    </submittedName>
</protein>
<feature type="compositionally biased region" description="Basic residues" evidence="1">
    <location>
        <begin position="61"/>
        <end position="70"/>
    </location>
</feature>
<dbReference type="Proteomes" id="UP001383192">
    <property type="component" value="Unassembled WGS sequence"/>
</dbReference>
<evidence type="ECO:0000313" key="2">
    <source>
        <dbReference type="EMBL" id="KAK7053238.1"/>
    </source>
</evidence>
<dbReference type="AlphaFoldDB" id="A0AAW0DRM5"/>